<feature type="compositionally biased region" description="Low complexity" evidence="1">
    <location>
        <begin position="253"/>
        <end position="266"/>
    </location>
</feature>
<dbReference type="PANTHER" id="PTHR11439">
    <property type="entry name" value="GAG-POL-RELATED RETROTRANSPOSON"/>
    <property type="match status" value="1"/>
</dbReference>
<feature type="region of interest" description="Disordered" evidence="1">
    <location>
        <begin position="147"/>
        <end position="266"/>
    </location>
</feature>
<evidence type="ECO:0000259" key="2">
    <source>
        <dbReference type="Pfam" id="PF07727"/>
    </source>
</evidence>
<proteinExistence type="predicted"/>
<sequence length="890" mass="96926">MVRSMLAASGLPDRLWGLATRHAVAICNYLPVEARGPKGRFITSRFRQLNRCPAPVGRLRVWGCHAWAYRENPGGALGDRGELMLYVGHEGLHAHAYLLWNPRTGRLCKRANVIFDESSVLHSAPVPLNSDPLSLLPPDSALGQELERMDDEGRGEEPEPTPLERVPGVVGDGASGELQAAALDDGDGVAPDDPGPADGSRDVPPPPGGGKPPAPVGGGRGRDRVQQPAARDRGSAGQRRSARLRDLPDRHYGTSVVGGCPPSSPSVLQRAVEQQWGGLPALGAVSGGGGDSILPPESTWEELNSTLLDLAAPRDTILNYATAAVSFLPTADWERPASIGPELVVGDEVDDETIKMALLSAAAEQFALSAGPGVPNSYQEAIRAPDARRWREAIQEEVRALLDNNTWEVVDAPPAGTNIAGTRWVFARKSDGRYKARLVVKGFTQRYGVDYFETFAGVVRSDTIRACMAIAAIEGWHFIIFDIKNAYLTAPIEEDVYIKPPEGVDIPGLTARDVLRLLRALYGTKQAARAFAILLAKVLRELGFLPTQSDPCLYYRPAKDGRGPALVHSHVDDGVIYGSDESCILELLEKLHQRLPLKYGHDDLLGCVVHRRDKHEIFIHQRPMLEDIVKTCGAQHLNPVAVPMAHDAAAKDLRKLEPGEATTDASIYRTVVGKLLYPANLTRPDLSPAVGRLARYMVNPGARHMAMAKRTLRYLKGTTDHGLLYRRGGVTDMSRALVAFSDSDWASDLDDRKSTTGYCIFIGLCLVAWKALKQDLTALSSTKAEYVALAFTCQVILFFRDLLKEIGFEQSGPTTIFVDNLSAQFIAEGATSKKCKFIEIKFHFIRDCIAKGLVRVIHISSEENLADLFTKPLGSPRFQEICALLGVTCP</sequence>
<name>A0A7S4D8N3_HETAK</name>
<reference evidence="3" key="1">
    <citation type="submission" date="2021-01" db="EMBL/GenBank/DDBJ databases">
        <authorList>
            <person name="Corre E."/>
            <person name="Pelletier E."/>
            <person name="Niang G."/>
            <person name="Scheremetjew M."/>
            <person name="Finn R."/>
            <person name="Kale V."/>
            <person name="Holt S."/>
            <person name="Cochrane G."/>
            <person name="Meng A."/>
            <person name="Brown T."/>
            <person name="Cohen L."/>
        </authorList>
    </citation>
    <scope>NUCLEOTIDE SEQUENCE</scope>
    <source>
        <strain evidence="3">CCMP3107</strain>
    </source>
</reference>
<feature type="compositionally biased region" description="Basic and acidic residues" evidence="1">
    <location>
        <begin position="147"/>
        <end position="157"/>
    </location>
</feature>
<organism evidence="3">
    <name type="scientific">Heterosigma akashiwo</name>
    <name type="common">Chromophytic alga</name>
    <name type="synonym">Heterosigma carterae</name>
    <dbReference type="NCBI Taxonomy" id="2829"/>
    <lineage>
        <taxon>Eukaryota</taxon>
        <taxon>Sar</taxon>
        <taxon>Stramenopiles</taxon>
        <taxon>Ochrophyta</taxon>
        <taxon>Raphidophyceae</taxon>
        <taxon>Chattonellales</taxon>
        <taxon>Chattonellaceae</taxon>
        <taxon>Heterosigma</taxon>
    </lineage>
</organism>
<accession>A0A7S4D8N3</accession>
<feature type="compositionally biased region" description="Basic and acidic residues" evidence="1">
    <location>
        <begin position="220"/>
        <end position="234"/>
    </location>
</feature>
<dbReference type="CDD" id="cd09272">
    <property type="entry name" value="RNase_HI_RT_Ty1"/>
    <property type="match status" value="1"/>
</dbReference>
<dbReference type="Pfam" id="PF07727">
    <property type="entry name" value="RVT_2"/>
    <property type="match status" value="1"/>
</dbReference>
<evidence type="ECO:0000313" key="3">
    <source>
        <dbReference type="EMBL" id="CAE0635358.1"/>
    </source>
</evidence>
<dbReference type="InterPro" id="IPR043502">
    <property type="entry name" value="DNA/RNA_pol_sf"/>
</dbReference>
<protein>
    <recommendedName>
        <fullName evidence="2">Reverse transcriptase Ty1/copia-type domain-containing protein</fullName>
    </recommendedName>
</protein>
<evidence type="ECO:0000256" key="1">
    <source>
        <dbReference type="SAM" id="MobiDB-lite"/>
    </source>
</evidence>
<feature type="domain" description="Reverse transcriptase Ty1/copia-type" evidence="2">
    <location>
        <begin position="404"/>
        <end position="645"/>
    </location>
</feature>
<gene>
    <name evidence="3" type="ORF">HAKA00212_LOCUS14100</name>
</gene>
<feature type="compositionally biased region" description="Low complexity" evidence="1">
    <location>
        <begin position="180"/>
        <end position="198"/>
    </location>
</feature>
<dbReference type="InterPro" id="IPR013103">
    <property type="entry name" value="RVT_2"/>
</dbReference>
<feature type="compositionally biased region" description="Basic and acidic residues" evidence="1">
    <location>
        <begin position="243"/>
        <end position="252"/>
    </location>
</feature>
<dbReference type="AlphaFoldDB" id="A0A7S4D8N3"/>
<dbReference type="EMBL" id="HBIU01030551">
    <property type="protein sequence ID" value="CAE0635358.1"/>
    <property type="molecule type" value="Transcribed_RNA"/>
</dbReference>
<dbReference type="SUPFAM" id="SSF56672">
    <property type="entry name" value="DNA/RNA polymerases"/>
    <property type="match status" value="1"/>
</dbReference>
<dbReference type="PANTHER" id="PTHR11439:SF483">
    <property type="entry name" value="PEPTIDE SYNTHASE GLIP-LIKE, PUTATIVE (AFU_ORTHOLOGUE AFUA_3G12920)-RELATED"/>
    <property type="match status" value="1"/>
</dbReference>
<feature type="compositionally biased region" description="Pro residues" evidence="1">
    <location>
        <begin position="203"/>
        <end position="215"/>
    </location>
</feature>